<evidence type="ECO:0000256" key="2">
    <source>
        <dbReference type="ARBA" id="ARBA00008467"/>
    </source>
</evidence>
<dbReference type="PANTHER" id="PTHR11712">
    <property type="entry name" value="POLYKETIDE SYNTHASE-RELATED"/>
    <property type="match status" value="1"/>
</dbReference>
<comment type="function">
    <text evidence="11 14">Involved in the type II fatty acid elongation cycle. Catalyzes the elongation of a wide range of acyl-ACP by the addition of two carbons from malonyl-ACP to an acyl acceptor. Can efficiently catalyze the conversion of palmitoleoyl-ACP (cis-hexadec-9-enoyl-ACP) to cis-vaccenoyl-ACP (cis-octadec-11-enoyl-ACP), an essential step in the thermal regulation of fatty acid composition.</text>
</comment>
<dbReference type="NCBIfam" id="NF004970">
    <property type="entry name" value="PRK06333.1"/>
    <property type="match status" value="1"/>
</dbReference>
<dbReference type="AlphaFoldDB" id="A0A9Q4B1M0"/>
<keyword evidence="8" id="KW-0443">Lipid metabolism</keyword>
<dbReference type="Pfam" id="PF02801">
    <property type="entry name" value="Ketoacyl-synt_C"/>
    <property type="match status" value="1"/>
</dbReference>
<keyword evidence="10 14" id="KW-0012">Acyltransferase</keyword>
<dbReference type="InterPro" id="IPR016039">
    <property type="entry name" value="Thiolase-like"/>
</dbReference>
<dbReference type="GO" id="GO:0004315">
    <property type="term" value="F:3-oxoacyl-[acyl-carrier-protein] synthase activity"/>
    <property type="evidence" value="ECO:0007669"/>
    <property type="project" value="UniProtKB-UniRule"/>
</dbReference>
<proteinExistence type="inferred from homology"/>
<evidence type="ECO:0000256" key="11">
    <source>
        <dbReference type="ARBA" id="ARBA00024006"/>
    </source>
</evidence>
<dbReference type="NCBIfam" id="NF005589">
    <property type="entry name" value="PRK07314.1"/>
    <property type="match status" value="1"/>
</dbReference>
<evidence type="ECO:0000256" key="16">
    <source>
        <dbReference type="RuleBase" id="RU003694"/>
    </source>
</evidence>
<name>A0A9Q4B1M0_SALAG</name>
<dbReference type="Pfam" id="PF00109">
    <property type="entry name" value="ketoacyl-synt"/>
    <property type="match status" value="1"/>
</dbReference>
<evidence type="ECO:0000256" key="1">
    <source>
        <dbReference type="ARBA" id="ARBA00005194"/>
    </source>
</evidence>
<comment type="similarity">
    <text evidence="2 14 16">Belongs to the thiolase-like superfamily. Beta-ketoacyl-ACP synthases family.</text>
</comment>
<dbReference type="InterPro" id="IPR017568">
    <property type="entry name" value="3-oxoacyl-ACP_synth-2"/>
</dbReference>
<accession>A0A9Q4B1M0</accession>
<evidence type="ECO:0000256" key="4">
    <source>
        <dbReference type="ARBA" id="ARBA00014657"/>
    </source>
</evidence>
<dbReference type="PANTHER" id="PTHR11712:SF336">
    <property type="entry name" value="3-OXOACYL-[ACYL-CARRIER-PROTEIN] SYNTHASE, MITOCHONDRIAL"/>
    <property type="match status" value="1"/>
</dbReference>
<keyword evidence="5 14" id="KW-0444">Lipid biosynthesis</keyword>
<comment type="caution">
    <text evidence="18">The sequence shown here is derived from an EMBL/GenBank/DDBJ whole genome shotgun (WGS) entry which is preliminary data.</text>
</comment>
<comment type="catalytic activity">
    <reaction evidence="12 14">
        <text>(9Z)-hexadecenoyl-[ACP] + malonyl-[ACP] + H(+) = 3-oxo-(11Z)-octadecenoyl-[ACP] + holo-[ACP] + CO2</text>
        <dbReference type="Rhea" id="RHEA:55040"/>
        <dbReference type="Rhea" id="RHEA-COMP:9623"/>
        <dbReference type="Rhea" id="RHEA-COMP:9685"/>
        <dbReference type="Rhea" id="RHEA-COMP:10800"/>
        <dbReference type="Rhea" id="RHEA-COMP:14074"/>
        <dbReference type="ChEBI" id="CHEBI:15378"/>
        <dbReference type="ChEBI" id="CHEBI:16526"/>
        <dbReference type="ChEBI" id="CHEBI:64479"/>
        <dbReference type="ChEBI" id="CHEBI:78449"/>
        <dbReference type="ChEBI" id="CHEBI:83989"/>
        <dbReference type="ChEBI" id="CHEBI:138538"/>
        <dbReference type="EC" id="2.3.1.179"/>
    </reaction>
</comment>
<dbReference type="GO" id="GO:0006633">
    <property type="term" value="P:fatty acid biosynthetic process"/>
    <property type="evidence" value="ECO:0007669"/>
    <property type="project" value="UniProtKB-UniRule"/>
</dbReference>
<keyword evidence="7" id="KW-0276">Fatty acid metabolism</keyword>
<evidence type="ECO:0000256" key="8">
    <source>
        <dbReference type="ARBA" id="ARBA00023098"/>
    </source>
</evidence>
<dbReference type="FunFam" id="3.40.47.10:FF:000009">
    <property type="entry name" value="3-oxoacyl-[acyl-carrier-protein] synthase 2"/>
    <property type="match status" value="1"/>
</dbReference>
<dbReference type="InterPro" id="IPR014030">
    <property type="entry name" value="Ketoacyl_synth_N"/>
</dbReference>
<dbReference type="InterPro" id="IPR014031">
    <property type="entry name" value="Ketoacyl_synth_C"/>
</dbReference>
<protein>
    <recommendedName>
        <fullName evidence="4 14">3-oxoacyl-[acyl-carrier-protein] synthase 2</fullName>
        <ecNumber evidence="3 14">2.3.1.179</ecNumber>
    </recommendedName>
</protein>
<organism evidence="18 19">
    <name type="scientific">Salipaludibacillus agaradhaerens</name>
    <name type="common">Bacillus agaradhaerens</name>
    <dbReference type="NCBI Taxonomy" id="76935"/>
    <lineage>
        <taxon>Bacteria</taxon>
        <taxon>Bacillati</taxon>
        <taxon>Bacillota</taxon>
        <taxon>Bacilli</taxon>
        <taxon>Bacillales</taxon>
        <taxon>Bacillaceae</taxon>
    </lineage>
</organism>
<keyword evidence="9 14" id="KW-0275">Fatty acid biosynthesis</keyword>
<comment type="pathway">
    <text evidence="1 14">Lipid metabolism; fatty acid biosynthesis.</text>
</comment>
<dbReference type="PROSITE" id="PS52004">
    <property type="entry name" value="KS3_2"/>
    <property type="match status" value="1"/>
</dbReference>
<sequence length="411" mass="43665">MKKRVVITGIGAITPLANEVEATWQKIKEGFSGIDLLTKFDTSSFQVKVAAEVKDFSVKDYLDVKDSRRMARFTHFAVAASKMALLDAKLKLGDNIAAERVGVWIGSGIGGLDEFESQHKKFLAKGPRRVSPFIIPMFIPDMASGQVSIETGAKGMNNCSVTACASGANSIGDAFRVVQNGYADAMIAGGAEASITEMTLAGFSNMTALSTNEDPASASRPFDKSRDGFVIGEGAGTLILEELEHAKARGAHIYGELVGYGATGDAYHMTTPAPDGEGGQRAMSLALEDADLAPEDITYINAHGTSTQYNDLYETTAIKKVFGPHAAKLAVSSTKSMTGHLLGAAGAVEAIFALLAIRDHTLPPTVNYQTPDDDMDLDYVPNTSREVKTEVVLSNSLGFGGHNASLIFRKL</sequence>
<dbReference type="CDD" id="cd00834">
    <property type="entry name" value="KAS_I_II"/>
    <property type="match status" value="1"/>
</dbReference>
<gene>
    <name evidence="18" type="primary">fabF</name>
    <name evidence="18" type="ORF">HXA33_07390</name>
</gene>
<dbReference type="NCBIfam" id="TIGR03150">
    <property type="entry name" value="fabF"/>
    <property type="match status" value="1"/>
</dbReference>
<dbReference type="RefSeq" id="WP_257820992.1">
    <property type="nucleotide sequence ID" value="NZ_JABXYM010000001.1"/>
</dbReference>
<dbReference type="InterPro" id="IPR020841">
    <property type="entry name" value="PKS_Beta-ketoAc_synthase_dom"/>
</dbReference>
<comment type="catalytic activity">
    <reaction evidence="13 14">
        <text>a fatty acyl-[ACP] + malonyl-[ACP] + H(+) = a 3-oxoacyl-[ACP] + holo-[ACP] + CO2</text>
        <dbReference type="Rhea" id="RHEA:22836"/>
        <dbReference type="Rhea" id="RHEA-COMP:9623"/>
        <dbReference type="Rhea" id="RHEA-COMP:9685"/>
        <dbReference type="Rhea" id="RHEA-COMP:9916"/>
        <dbReference type="Rhea" id="RHEA-COMP:14125"/>
        <dbReference type="ChEBI" id="CHEBI:15378"/>
        <dbReference type="ChEBI" id="CHEBI:16526"/>
        <dbReference type="ChEBI" id="CHEBI:64479"/>
        <dbReference type="ChEBI" id="CHEBI:78449"/>
        <dbReference type="ChEBI" id="CHEBI:78776"/>
        <dbReference type="ChEBI" id="CHEBI:138651"/>
    </reaction>
</comment>
<dbReference type="SUPFAM" id="SSF53901">
    <property type="entry name" value="Thiolase-like"/>
    <property type="match status" value="2"/>
</dbReference>
<dbReference type="InterPro" id="IPR000794">
    <property type="entry name" value="Beta-ketoacyl_synthase"/>
</dbReference>
<dbReference type="Proteomes" id="UP001057753">
    <property type="component" value="Unassembled WGS sequence"/>
</dbReference>
<evidence type="ECO:0000313" key="19">
    <source>
        <dbReference type="Proteomes" id="UP001057753"/>
    </source>
</evidence>
<dbReference type="EMBL" id="JABXYM010000001">
    <property type="protein sequence ID" value="MCR6096372.1"/>
    <property type="molecule type" value="Genomic_DNA"/>
</dbReference>
<dbReference type="Gene3D" id="3.40.47.10">
    <property type="match status" value="1"/>
</dbReference>
<evidence type="ECO:0000256" key="15">
    <source>
        <dbReference type="PIRSR" id="PIRSR000447-1"/>
    </source>
</evidence>
<evidence type="ECO:0000256" key="3">
    <source>
        <dbReference type="ARBA" id="ARBA00012356"/>
    </source>
</evidence>
<keyword evidence="19" id="KW-1185">Reference proteome</keyword>
<feature type="active site" description="For beta-ketoacyl synthase activity" evidence="15">
    <location>
        <position position="164"/>
    </location>
</feature>
<evidence type="ECO:0000256" key="14">
    <source>
        <dbReference type="PIRNR" id="PIRNR000447"/>
    </source>
</evidence>
<dbReference type="SMART" id="SM00825">
    <property type="entry name" value="PKS_KS"/>
    <property type="match status" value="1"/>
</dbReference>
<evidence type="ECO:0000313" key="18">
    <source>
        <dbReference type="EMBL" id="MCR6096372.1"/>
    </source>
</evidence>
<feature type="domain" description="Ketosynthase family 3 (KS3)" evidence="17">
    <location>
        <begin position="2"/>
        <end position="410"/>
    </location>
</feature>
<reference evidence="18" key="1">
    <citation type="submission" date="2020-06" db="EMBL/GenBank/DDBJ databases">
        <title>Insight into the genomes of haloalkaliphilic bacilli from Kenyan soda lakes.</title>
        <authorList>
            <person name="Mwirichia R."/>
            <person name="Villamizar G.C."/>
            <person name="Poehlein A."/>
            <person name="Mugweru J."/>
            <person name="Kipnyargis A."/>
            <person name="Kiplimo D."/>
            <person name="Orwa P."/>
            <person name="Daniel R."/>
        </authorList>
    </citation>
    <scope>NUCLEOTIDE SEQUENCE</scope>
    <source>
        <strain evidence="18">B1096_S55</strain>
    </source>
</reference>
<evidence type="ECO:0000256" key="6">
    <source>
        <dbReference type="ARBA" id="ARBA00022679"/>
    </source>
</evidence>
<evidence type="ECO:0000256" key="13">
    <source>
        <dbReference type="ARBA" id="ARBA00047659"/>
    </source>
</evidence>
<evidence type="ECO:0000256" key="7">
    <source>
        <dbReference type="ARBA" id="ARBA00022832"/>
    </source>
</evidence>
<evidence type="ECO:0000259" key="17">
    <source>
        <dbReference type="PROSITE" id="PS52004"/>
    </source>
</evidence>
<dbReference type="PIRSF" id="PIRSF000447">
    <property type="entry name" value="KAS_II"/>
    <property type="match status" value="1"/>
</dbReference>
<evidence type="ECO:0000256" key="10">
    <source>
        <dbReference type="ARBA" id="ARBA00023315"/>
    </source>
</evidence>
<dbReference type="EC" id="2.3.1.179" evidence="3 14"/>
<keyword evidence="6 14" id="KW-0808">Transferase</keyword>
<evidence type="ECO:0000256" key="12">
    <source>
        <dbReference type="ARBA" id="ARBA00047318"/>
    </source>
</evidence>
<dbReference type="GO" id="GO:0005829">
    <property type="term" value="C:cytosol"/>
    <property type="evidence" value="ECO:0007669"/>
    <property type="project" value="TreeGrafter"/>
</dbReference>
<evidence type="ECO:0000256" key="5">
    <source>
        <dbReference type="ARBA" id="ARBA00022516"/>
    </source>
</evidence>
<evidence type="ECO:0000256" key="9">
    <source>
        <dbReference type="ARBA" id="ARBA00023160"/>
    </source>
</evidence>